<dbReference type="RefSeq" id="WP_380705936.1">
    <property type="nucleotide sequence ID" value="NZ_JBHSAP010000018.1"/>
</dbReference>
<protein>
    <recommendedName>
        <fullName evidence="4">VanZ like family protein</fullName>
    </recommendedName>
</protein>
<feature type="transmembrane region" description="Helical" evidence="1">
    <location>
        <begin position="6"/>
        <end position="25"/>
    </location>
</feature>
<organism evidence="2 3">
    <name type="scientific">Salinithrix halophila</name>
    <dbReference type="NCBI Taxonomy" id="1485204"/>
    <lineage>
        <taxon>Bacteria</taxon>
        <taxon>Bacillati</taxon>
        <taxon>Bacillota</taxon>
        <taxon>Bacilli</taxon>
        <taxon>Bacillales</taxon>
        <taxon>Thermoactinomycetaceae</taxon>
        <taxon>Salinithrix</taxon>
    </lineage>
</organism>
<evidence type="ECO:0000313" key="3">
    <source>
        <dbReference type="Proteomes" id="UP001595843"/>
    </source>
</evidence>
<reference evidence="3" key="1">
    <citation type="journal article" date="2019" name="Int. J. Syst. Evol. Microbiol.">
        <title>The Global Catalogue of Microorganisms (GCM) 10K type strain sequencing project: providing services to taxonomists for standard genome sequencing and annotation.</title>
        <authorList>
            <consortium name="The Broad Institute Genomics Platform"/>
            <consortium name="The Broad Institute Genome Sequencing Center for Infectious Disease"/>
            <person name="Wu L."/>
            <person name="Ma J."/>
        </authorList>
    </citation>
    <scope>NUCLEOTIDE SEQUENCE [LARGE SCALE GENOMIC DNA]</scope>
    <source>
        <strain evidence="3">IBRC-M 10813</strain>
    </source>
</reference>
<name>A0ABV8JHN9_9BACL</name>
<evidence type="ECO:0000313" key="2">
    <source>
        <dbReference type="EMBL" id="MFC4078109.1"/>
    </source>
</evidence>
<accession>A0ABV8JHN9</accession>
<gene>
    <name evidence="2" type="ORF">ACFOUO_15010</name>
</gene>
<dbReference type="InterPro" id="IPR014617">
    <property type="entry name" value="YphA_Bacsu"/>
</dbReference>
<evidence type="ECO:0008006" key="4">
    <source>
        <dbReference type="Google" id="ProtNLM"/>
    </source>
</evidence>
<keyword evidence="1" id="KW-0472">Membrane</keyword>
<feature type="transmembrane region" description="Helical" evidence="1">
    <location>
        <begin position="84"/>
        <end position="101"/>
    </location>
</feature>
<keyword evidence="1" id="KW-0812">Transmembrane</keyword>
<dbReference type="Proteomes" id="UP001595843">
    <property type="component" value="Unassembled WGS sequence"/>
</dbReference>
<comment type="caution">
    <text evidence="2">The sequence shown here is derived from an EMBL/GenBank/DDBJ whole genome shotgun (WGS) entry which is preliminary data.</text>
</comment>
<proteinExistence type="predicted"/>
<evidence type="ECO:0000256" key="1">
    <source>
        <dbReference type="SAM" id="Phobius"/>
    </source>
</evidence>
<dbReference type="EMBL" id="JBHSAP010000018">
    <property type="protein sequence ID" value="MFC4078109.1"/>
    <property type="molecule type" value="Genomic_DNA"/>
</dbReference>
<feature type="transmembrane region" description="Helical" evidence="1">
    <location>
        <begin position="113"/>
        <end position="131"/>
    </location>
</feature>
<feature type="transmembrane region" description="Helical" evidence="1">
    <location>
        <begin position="37"/>
        <end position="55"/>
    </location>
</feature>
<keyword evidence="1" id="KW-1133">Transmembrane helix</keyword>
<keyword evidence="3" id="KW-1185">Reference proteome</keyword>
<dbReference type="Pfam" id="PF24124">
    <property type="entry name" value="YphA"/>
    <property type="match status" value="1"/>
</dbReference>
<sequence>MMIPGTLALLCMASLAVLIRTGWFYGLEEELGMGRRVLFLWLLVQIALSESVLPLTPFLQVQPGMFLLFPFLIRVVMKTEETDLFAVSSTLFFAGSLFFLGKEWFWMEPPGWLPWPFLTGIVLVGVTVLGTRRLHDRTAVWIGGVLLGEGLSLILHRREMSPLLLGDSIMRDFLWSGLSGLVFFHCARNWAADFLRRFQLFGANKGKE</sequence>